<evidence type="ECO:0000256" key="1">
    <source>
        <dbReference type="SAM" id="MobiDB-lite"/>
    </source>
</evidence>
<comment type="caution">
    <text evidence="3">The sequence shown here is derived from an EMBL/GenBank/DDBJ whole genome shotgun (WGS) entry which is preliminary data.</text>
</comment>
<sequence length="458" mass="54069">MMNRQQCRLYTGLIFFLIIQGIFLLLTNITHMPENMYFGQLDHQKLINYLNLNYNFSKISTTKENDESVINVEQEKMGVFNKESTDNLRMTDDNERMTDENIRITDNNQPISDAMARINEESTSGSQSIKQNTIRHLSKPNSTQNSTKETKQHKNSSKRENSTKESTKKLLTIFTTFSDAPERESVQSNTLCNYLNFPENQVNLVIFSSNITLTRLQLKVETKCLTRFPYVEIADRWHVIQLNNDSMLYERPILKDMYREIMQRYDSKFYMYTNGDILYPWRHLRDSLDVIFHYTQLNGLRRYIIFGLRKEIGFYNFNFNQSLKMINLHDLETGSDEEILKLVEGVNVTRKRAMDYFITSRVSFPWEWIPKFIIGVEKYDNWLLVYANKVKITTFDISNTNPVIHQAGAPKAINDAVYHQANAYNHKLFENSLIYPTNHICVHNCCRMRTEMVNHKQY</sequence>
<keyword evidence="4" id="KW-1185">Reference proteome</keyword>
<feature type="transmembrane region" description="Helical" evidence="2">
    <location>
        <begin position="7"/>
        <end position="26"/>
    </location>
</feature>
<dbReference type="Proteomes" id="UP000749559">
    <property type="component" value="Unassembled WGS sequence"/>
</dbReference>
<dbReference type="AlphaFoldDB" id="A0A8S4NBT0"/>
<protein>
    <submittedName>
        <fullName evidence="3">Uncharacterized protein</fullName>
    </submittedName>
</protein>
<name>A0A8S4NBT0_OWEFU</name>
<gene>
    <name evidence="3" type="ORF">OFUS_LOCUS5486</name>
</gene>
<keyword evidence="2" id="KW-0812">Transmembrane</keyword>
<feature type="compositionally biased region" description="Basic and acidic residues" evidence="1">
    <location>
        <begin position="148"/>
        <end position="165"/>
    </location>
</feature>
<feature type="region of interest" description="Disordered" evidence="1">
    <location>
        <begin position="120"/>
        <end position="165"/>
    </location>
</feature>
<evidence type="ECO:0000256" key="2">
    <source>
        <dbReference type="SAM" id="Phobius"/>
    </source>
</evidence>
<accession>A0A8S4NBT0</accession>
<reference evidence="3" key="1">
    <citation type="submission" date="2022-03" db="EMBL/GenBank/DDBJ databases">
        <authorList>
            <person name="Martin C."/>
        </authorList>
    </citation>
    <scope>NUCLEOTIDE SEQUENCE</scope>
</reference>
<organism evidence="3 4">
    <name type="scientific">Owenia fusiformis</name>
    <name type="common">Polychaete worm</name>
    <dbReference type="NCBI Taxonomy" id="6347"/>
    <lineage>
        <taxon>Eukaryota</taxon>
        <taxon>Metazoa</taxon>
        <taxon>Spiralia</taxon>
        <taxon>Lophotrochozoa</taxon>
        <taxon>Annelida</taxon>
        <taxon>Polychaeta</taxon>
        <taxon>Sedentaria</taxon>
        <taxon>Canalipalpata</taxon>
        <taxon>Sabellida</taxon>
        <taxon>Oweniida</taxon>
        <taxon>Oweniidae</taxon>
        <taxon>Owenia</taxon>
    </lineage>
</organism>
<keyword evidence="2" id="KW-0472">Membrane</keyword>
<keyword evidence="2" id="KW-1133">Transmembrane helix</keyword>
<evidence type="ECO:0000313" key="4">
    <source>
        <dbReference type="Proteomes" id="UP000749559"/>
    </source>
</evidence>
<proteinExistence type="predicted"/>
<dbReference type="OrthoDB" id="6046730at2759"/>
<evidence type="ECO:0000313" key="3">
    <source>
        <dbReference type="EMBL" id="CAH1778587.1"/>
    </source>
</evidence>
<dbReference type="EMBL" id="CAIIXF020000003">
    <property type="protein sequence ID" value="CAH1778587.1"/>
    <property type="molecule type" value="Genomic_DNA"/>
</dbReference>
<feature type="compositionally biased region" description="Polar residues" evidence="1">
    <location>
        <begin position="121"/>
        <end position="147"/>
    </location>
</feature>